<dbReference type="PANTHER" id="PTHR11361:SF34">
    <property type="entry name" value="DNA MISMATCH REPAIR PROTEIN MSH1, MITOCHONDRIAL"/>
    <property type="match status" value="1"/>
</dbReference>
<dbReference type="Gene3D" id="3.40.50.300">
    <property type="entry name" value="P-loop containing nucleotide triphosphate hydrolases"/>
    <property type="match status" value="1"/>
</dbReference>
<dbReference type="SUPFAM" id="SSF48334">
    <property type="entry name" value="DNA repair protein MutS, domain III"/>
    <property type="match status" value="1"/>
</dbReference>
<dbReference type="FunFam" id="1.10.1420.10:FF:000002">
    <property type="entry name" value="DNA mismatch repair protein MutS"/>
    <property type="match status" value="1"/>
</dbReference>
<sequence length="907" mass="99151">MVFQALAPPAHPCTGAPAAMAALRRRRLTISKVSMQKNDLSAHTPMMRQYLELKQEAGPLLLLYRMGDFYEMFYEDAERGARLLNLTLTKRGNSAGAPIPMAGIPVHAVDQYIAKLVAQNISVAICEQIGDPATSKGPVERKIVRIVTPGTLTDDALLPSKSDRILAALSTTGKAPRKLRHGLAWLNLASGDFRVSECDPAELEAELHRIAPAELIIADQAELPIAFDGAIARTPDWHFEYEGARSHLLAHFRTDSLAGFDAEDLEAAQCAAGALLRYATRTQAQTLTHVQTLKVDRSGQYVVLDPYTRRNLELTRTLSGEETPTLFSLLDHCHTPMGSRLLKRWLHHPLRDNAPVLARQQSIEALLAAAPGASAWQTEALLNGLQRALRPIPDLERIATRLALRTLRPRELASLREALLALPGVLQALALPQDSAVPLLHYLAASLEIDPGLGELLTRAIAAEPAAAIRDGGVIATGYDSELDELRSLASDNGEFLMRLETRERERTGISNLKVEYNRVHGFYIEVSRLHAEKVPTEYRRRQTLKNAERYITPELKSWEDKILSSKDRSLAREKWLYEQLLDALAPHAPALSACAAALAELDSLGALAHHARTHAWVRPELSDQAEISIEAGRHPVVENAIERFTPNDCQLDSTRLMLLVTGPNMGGKSTYMRQVALIALLARIGSFVPATQARIGSLDRIFTRIGAADDLAGGRSTFMMEMTEAATILSASTSHSLVLMDEIGRGTSTYDGLALAWAIAHRLLTHNHALTLFATHYFELTRMPSEFPQAANVHLAAAESASGIVFLHEVREGPASRSYGIQVAQRAGIPAAVIRHASRELERLESQGQPTPQLGLFSQGFDAPAPSPAAEAEAHPAVTALSDIDPDSLTPREALDALYRLKGLLQ</sequence>
<evidence type="ECO:0000313" key="13">
    <source>
        <dbReference type="EMBL" id="RZS69487.1"/>
    </source>
</evidence>
<organism evidence="13 14">
    <name type="scientific">Kerstersia gyiorum</name>
    <dbReference type="NCBI Taxonomy" id="206506"/>
    <lineage>
        <taxon>Bacteria</taxon>
        <taxon>Pseudomonadati</taxon>
        <taxon>Pseudomonadota</taxon>
        <taxon>Betaproteobacteria</taxon>
        <taxon>Burkholderiales</taxon>
        <taxon>Alcaligenaceae</taxon>
        <taxon>Kerstersia</taxon>
    </lineage>
</organism>
<protein>
    <recommendedName>
        <fullName evidence="2 9">DNA mismatch repair protein MutS</fullName>
    </recommendedName>
</protein>
<keyword evidence="3 9" id="KW-0547">Nucleotide-binding</keyword>
<dbReference type="InterPro" id="IPR007696">
    <property type="entry name" value="DNA_mismatch_repair_MutS_core"/>
</dbReference>
<dbReference type="InterPro" id="IPR027417">
    <property type="entry name" value="P-loop_NTPase"/>
</dbReference>
<evidence type="ECO:0000256" key="7">
    <source>
        <dbReference type="ARBA" id="ARBA00023204"/>
    </source>
</evidence>
<evidence type="ECO:0000256" key="8">
    <source>
        <dbReference type="ARBA" id="ARBA00024647"/>
    </source>
</evidence>
<name>A0A4Q7MN46_9BURK</name>
<dbReference type="CDD" id="cd03284">
    <property type="entry name" value="ABC_MutS1"/>
    <property type="match status" value="1"/>
</dbReference>
<dbReference type="EMBL" id="SGWZ01000003">
    <property type="protein sequence ID" value="RZS69487.1"/>
    <property type="molecule type" value="Genomic_DNA"/>
</dbReference>
<dbReference type="Pfam" id="PF01624">
    <property type="entry name" value="MutS_I"/>
    <property type="match status" value="1"/>
</dbReference>
<keyword evidence="6 9" id="KW-0238">DNA-binding</keyword>
<dbReference type="InterPro" id="IPR045076">
    <property type="entry name" value="MutS"/>
</dbReference>
<gene>
    <name evidence="9" type="primary">mutS</name>
    <name evidence="13" type="ORF">EV679_2082</name>
</gene>
<dbReference type="PROSITE" id="PS00486">
    <property type="entry name" value="DNA_MISMATCH_REPAIR_2"/>
    <property type="match status" value="1"/>
</dbReference>
<dbReference type="Pfam" id="PF00488">
    <property type="entry name" value="MutS_V"/>
    <property type="match status" value="1"/>
</dbReference>
<evidence type="ECO:0000256" key="3">
    <source>
        <dbReference type="ARBA" id="ARBA00022741"/>
    </source>
</evidence>
<dbReference type="GO" id="GO:0030983">
    <property type="term" value="F:mismatched DNA binding"/>
    <property type="evidence" value="ECO:0007669"/>
    <property type="project" value="InterPro"/>
</dbReference>
<dbReference type="Gene3D" id="3.40.1170.10">
    <property type="entry name" value="DNA repair protein MutS, domain I"/>
    <property type="match status" value="1"/>
</dbReference>
<comment type="function">
    <text evidence="8 9">This protein is involved in the repair of mismatches in DNA. It is possible that it carries out the mismatch recognition step. This protein has a weak ATPase activity.</text>
</comment>
<comment type="caution">
    <text evidence="13">The sequence shown here is derived from an EMBL/GenBank/DDBJ whole genome shotgun (WGS) entry which is preliminary data.</text>
</comment>
<dbReference type="HAMAP" id="MF_00096">
    <property type="entry name" value="MutS"/>
    <property type="match status" value="1"/>
</dbReference>
<evidence type="ECO:0000256" key="2">
    <source>
        <dbReference type="ARBA" id="ARBA00021982"/>
    </source>
</evidence>
<dbReference type="PIRSF" id="PIRSF037677">
    <property type="entry name" value="DNA_mis_repair_Msh6"/>
    <property type="match status" value="1"/>
</dbReference>
<feature type="region of interest" description="Disordered" evidence="11">
    <location>
        <begin position="846"/>
        <end position="876"/>
    </location>
</feature>
<dbReference type="AlphaFoldDB" id="A0A4Q7MN46"/>
<dbReference type="Pfam" id="PF05188">
    <property type="entry name" value="MutS_II"/>
    <property type="match status" value="1"/>
</dbReference>
<dbReference type="SUPFAM" id="SSF52540">
    <property type="entry name" value="P-loop containing nucleoside triphosphate hydrolases"/>
    <property type="match status" value="1"/>
</dbReference>
<keyword evidence="4 9" id="KW-0227">DNA damage</keyword>
<dbReference type="Gene3D" id="1.10.1420.10">
    <property type="match status" value="2"/>
</dbReference>
<dbReference type="InterPro" id="IPR007861">
    <property type="entry name" value="DNA_mismatch_repair_MutS_clamp"/>
</dbReference>
<dbReference type="Pfam" id="PF05192">
    <property type="entry name" value="MutS_III"/>
    <property type="match status" value="1"/>
</dbReference>
<evidence type="ECO:0000256" key="11">
    <source>
        <dbReference type="SAM" id="MobiDB-lite"/>
    </source>
</evidence>
<evidence type="ECO:0000259" key="12">
    <source>
        <dbReference type="PROSITE" id="PS00486"/>
    </source>
</evidence>
<dbReference type="SUPFAM" id="SSF53150">
    <property type="entry name" value="DNA repair protein MutS, domain II"/>
    <property type="match status" value="1"/>
</dbReference>
<comment type="similarity">
    <text evidence="1 9 10">Belongs to the DNA mismatch repair MutS family.</text>
</comment>
<feature type="binding site" evidence="9">
    <location>
        <begin position="663"/>
        <end position="670"/>
    </location>
    <ligand>
        <name>ATP</name>
        <dbReference type="ChEBI" id="CHEBI:30616"/>
    </ligand>
</feature>
<dbReference type="InterPro" id="IPR007860">
    <property type="entry name" value="DNA_mmatch_repair_MutS_con_dom"/>
</dbReference>
<evidence type="ECO:0000256" key="4">
    <source>
        <dbReference type="ARBA" id="ARBA00022763"/>
    </source>
</evidence>
<evidence type="ECO:0000256" key="9">
    <source>
        <dbReference type="HAMAP-Rule" id="MF_00096"/>
    </source>
</evidence>
<keyword evidence="5 9" id="KW-0067">ATP-binding</keyword>
<dbReference type="SUPFAM" id="SSF55271">
    <property type="entry name" value="DNA repair protein MutS, domain I"/>
    <property type="match status" value="1"/>
</dbReference>
<dbReference type="FunFam" id="3.40.1170.10:FF:000001">
    <property type="entry name" value="DNA mismatch repair protein MutS"/>
    <property type="match status" value="1"/>
</dbReference>
<dbReference type="InterPro" id="IPR017261">
    <property type="entry name" value="DNA_mismatch_repair_MutS/MSH"/>
</dbReference>
<dbReference type="InterPro" id="IPR016151">
    <property type="entry name" value="DNA_mismatch_repair_MutS_N"/>
</dbReference>
<dbReference type="Gene3D" id="3.30.420.110">
    <property type="entry name" value="MutS, connector domain"/>
    <property type="match status" value="1"/>
</dbReference>
<evidence type="ECO:0000256" key="10">
    <source>
        <dbReference type="RuleBase" id="RU003756"/>
    </source>
</evidence>
<reference evidence="13 14" key="1">
    <citation type="submission" date="2019-02" db="EMBL/GenBank/DDBJ databases">
        <title>Genomic Encyclopedia of Type Strains, Phase IV (KMG-IV): sequencing the most valuable type-strain genomes for metagenomic binning, comparative biology and taxonomic classification.</title>
        <authorList>
            <person name="Goeker M."/>
        </authorList>
    </citation>
    <scope>NUCLEOTIDE SEQUENCE [LARGE SCALE GENOMIC DNA]</scope>
    <source>
        <strain evidence="13 14">DSM 16618</strain>
    </source>
</reference>
<dbReference type="InterPro" id="IPR036187">
    <property type="entry name" value="DNA_mismatch_repair_MutS_sf"/>
</dbReference>
<dbReference type="GO" id="GO:0003684">
    <property type="term" value="F:damaged DNA binding"/>
    <property type="evidence" value="ECO:0007669"/>
    <property type="project" value="UniProtKB-UniRule"/>
</dbReference>
<dbReference type="InterPro" id="IPR007695">
    <property type="entry name" value="DNA_mismatch_repair_MutS-lik_N"/>
</dbReference>
<dbReference type="NCBIfam" id="NF003810">
    <property type="entry name" value="PRK05399.1"/>
    <property type="match status" value="1"/>
</dbReference>
<dbReference type="InterPro" id="IPR036678">
    <property type="entry name" value="MutS_con_dom_sf"/>
</dbReference>
<evidence type="ECO:0000256" key="6">
    <source>
        <dbReference type="ARBA" id="ARBA00023125"/>
    </source>
</evidence>
<dbReference type="SMART" id="SM00534">
    <property type="entry name" value="MUTSac"/>
    <property type="match status" value="1"/>
</dbReference>
<dbReference type="GO" id="GO:0005524">
    <property type="term" value="F:ATP binding"/>
    <property type="evidence" value="ECO:0007669"/>
    <property type="project" value="UniProtKB-UniRule"/>
</dbReference>
<keyword evidence="7 9" id="KW-0234">DNA repair</keyword>
<evidence type="ECO:0000256" key="1">
    <source>
        <dbReference type="ARBA" id="ARBA00006271"/>
    </source>
</evidence>
<evidence type="ECO:0000256" key="5">
    <source>
        <dbReference type="ARBA" id="ARBA00022840"/>
    </source>
</evidence>
<dbReference type="GO" id="GO:0140664">
    <property type="term" value="F:ATP-dependent DNA damage sensor activity"/>
    <property type="evidence" value="ECO:0007669"/>
    <property type="project" value="InterPro"/>
</dbReference>
<accession>A0A4Q7MN46</accession>
<feature type="domain" description="DNA mismatch repair proteins mutS family" evidence="12">
    <location>
        <begin position="737"/>
        <end position="753"/>
    </location>
</feature>
<evidence type="ECO:0000313" key="14">
    <source>
        <dbReference type="Proteomes" id="UP000292039"/>
    </source>
</evidence>
<dbReference type="GO" id="GO:0006298">
    <property type="term" value="P:mismatch repair"/>
    <property type="evidence" value="ECO:0007669"/>
    <property type="project" value="UniProtKB-UniRule"/>
</dbReference>
<dbReference type="NCBIfam" id="TIGR01070">
    <property type="entry name" value="mutS1"/>
    <property type="match status" value="1"/>
</dbReference>
<dbReference type="GO" id="GO:0005829">
    <property type="term" value="C:cytosol"/>
    <property type="evidence" value="ECO:0007669"/>
    <property type="project" value="TreeGrafter"/>
</dbReference>
<dbReference type="InterPro" id="IPR000432">
    <property type="entry name" value="DNA_mismatch_repair_MutS_C"/>
</dbReference>
<dbReference type="SMART" id="SM00533">
    <property type="entry name" value="MUTSd"/>
    <property type="match status" value="1"/>
</dbReference>
<dbReference type="Proteomes" id="UP000292039">
    <property type="component" value="Unassembled WGS sequence"/>
</dbReference>
<dbReference type="Pfam" id="PF05190">
    <property type="entry name" value="MutS_IV"/>
    <property type="match status" value="1"/>
</dbReference>
<dbReference type="Gene3D" id="6.10.140.430">
    <property type="match status" value="1"/>
</dbReference>
<dbReference type="PANTHER" id="PTHR11361">
    <property type="entry name" value="DNA MISMATCH REPAIR PROTEIN MUTS FAMILY MEMBER"/>
    <property type="match status" value="1"/>
</dbReference>
<proteinExistence type="inferred from homology"/>
<dbReference type="InterPro" id="IPR005748">
    <property type="entry name" value="DNA_mismatch_repair_MutS"/>
</dbReference>